<comment type="caution">
    <text evidence="2">The sequence shown here is derived from an EMBL/GenBank/DDBJ whole genome shotgun (WGS) entry which is preliminary data.</text>
</comment>
<reference evidence="2" key="1">
    <citation type="submission" date="2018-05" db="EMBL/GenBank/DDBJ databases">
        <title>Draft genome of Mucuna pruriens seed.</title>
        <authorList>
            <person name="Nnadi N.E."/>
            <person name="Vos R."/>
            <person name="Hasami M.H."/>
            <person name="Devisetty U.K."/>
            <person name="Aguiy J.C."/>
        </authorList>
    </citation>
    <scope>NUCLEOTIDE SEQUENCE [LARGE SCALE GENOMIC DNA]</scope>
    <source>
        <strain evidence="2">JCA_2017</strain>
    </source>
</reference>
<dbReference type="PROSITE" id="PS50003">
    <property type="entry name" value="PH_DOMAIN"/>
    <property type="match status" value="1"/>
</dbReference>
<feature type="domain" description="PH" evidence="1">
    <location>
        <begin position="1"/>
        <end position="18"/>
    </location>
</feature>
<dbReference type="InterPro" id="IPR001849">
    <property type="entry name" value="PH_domain"/>
</dbReference>
<feature type="non-terminal residue" evidence="2">
    <location>
        <position position="73"/>
    </location>
</feature>
<dbReference type="Proteomes" id="UP000257109">
    <property type="component" value="Unassembled WGS sequence"/>
</dbReference>
<accession>A0A371EP65</accession>
<keyword evidence="3" id="KW-1185">Reference proteome</keyword>
<sequence>MESEEKQKWMDAMQDEIKSLHDNHTYDLVKLPNGKKRKGVDFNEISSLVVKIGKEDCVCRLSKSLYGLKQAPR</sequence>
<protein>
    <recommendedName>
        <fullName evidence="1">PH domain-containing protein</fullName>
    </recommendedName>
</protein>
<dbReference type="OrthoDB" id="411615at2759"/>
<dbReference type="EMBL" id="QJKJ01012815">
    <property type="protein sequence ID" value="RDX67830.1"/>
    <property type="molecule type" value="Genomic_DNA"/>
</dbReference>
<name>A0A371EP65_MUCPR</name>
<organism evidence="2 3">
    <name type="scientific">Mucuna pruriens</name>
    <name type="common">Velvet bean</name>
    <name type="synonym">Dolichos pruriens</name>
    <dbReference type="NCBI Taxonomy" id="157652"/>
    <lineage>
        <taxon>Eukaryota</taxon>
        <taxon>Viridiplantae</taxon>
        <taxon>Streptophyta</taxon>
        <taxon>Embryophyta</taxon>
        <taxon>Tracheophyta</taxon>
        <taxon>Spermatophyta</taxon>
        <taxon>Magnoliopsida</taxon>
        <taxon>eudicotyledons</taxon>
        <taxon>Gunneridae</taxon>
        <taxon>Pentapetalae</taxon>
        <taxon>rosids</taxon>
        <taxon>fabids</taxon>
        <taxon>Fabales</taxon>
        <taxon>Fabaceae</taxon>
        <taxon>Papilionoideae</taxon>
        <taxon>50 kb inversion clade</taxon>
        <taxon>NPAAA clade</taxon>
        <taxon>indigoferoid/millettioid clade</taxon>
        <taxon>Phaseoleae</taxon>
        <taxon>Mucuna</taxon>
    </lineage>
</organism>
<evidence type="ECO:0000313" key="2">
    <source>
        <dbReference type="EMBL" id="RDX67830.1"/>
    </source>
</evidence>
<proteinExistence type="predicted"/>
<gene>
    <name evidence="2" type="ORF">CR513_53244</name>
</gene>
<dbReference type="AlphaFoldDB" id="A0A371EP65"/>
<evidence type="ECO:0000313" key="3">
    <source>
        <dbReference type="Proteomes" id="UP000257109"/>
    </source>
</evidence>
<evidence type="ECO:0000259" key="1">
    <source>
        <dbReference type="PROSITE" id="PS50003"/>
    </source>
</evidence>